<dbReference type="PANTHER" id="PTHR33353">
    <property type="entry name" value="PUTATIVE (AFU_ORTHOLOGUE AFUA_1G12560)-RELATED"/>
    <property type="match status" value="1"/>
</dbReference>
<evidence type="ECO:0000256" key="4">
    <source>
        <dbReference type="ARBA" id="ARBA00022729"/>
    </source>
</evidence>
<dbReference type="Gene3D" id="2.70.50.70">
    <property type="match status" value="1"/>
</dbReference>
<gene>
    <name evidence="14" type="ORF">CH35J_007174</name>
</gene>
<organism evidence="14 15">
    <name type="scientific">Colletotrichum higginsianum</name>
    <dbReference type="NCBI Taxonomy" id="80884"/>
    <lineage>
        <taxon>Eukaryota</taxon>
        <taxon>Fungi</taxon>
        <taxon>Dikarya</taxon>
        <taxon>Ascomycota</taxon>
        <taxon>Pezizomycotina</taxon>
        <taxon>Sordariomycetes</taxon>
        <taxon>Hypocreomycetidae</taxon>
        <taxon>Glomerellales</taxon>
        <taxon>Glomerellaceae</taxon>
        <taxon>Colletotrichum</taxon>
        <taxon>Colletotrichum destructivum species complex</taxon>
    </lineage>
</organism>
<name>A0A4T0VWE9_9PEZI</name>
<comment type="similarity">
    <text evidence="9">Belongs to the polysaccharide monooxygenase AA9 family.</text>
</comment>
<sequence>MYTKVLISALAGATAVSAHGYVQSVTTGGETINTFYPQPGPGEAPAPDTPGWRTVDLENLDYVAIGAVGDADIICHKSATPTKLSIKVAAGDKLTLAWSTWPISHRGPIIDYLAKCDGDCSNATKTDLKFFKIAEKGLTGGSWATDELAGNGDKWDVTIPSDIAPGSYVLREEIIALHSRDGAQFHPQCINLEVSGSGSANPEGVAGTSLYTAQDEGLLFDVWSDATSYPIPGPALYSSTKRRDHPRSLFIVN</sequence>
<dbReference type="InterPro" id="IPR049892">
    <property type="entry name" value="AA9"/>
</dbReference>
<evidence type="ECO:0000256" key="2">
    <source>
        <dbReference type="ARBA" id="ARBA00004613"/>
    </source>
</evidence>
<comment type="caution">
    <text evidence="14">The sequence shown here is derived from an EMBL/GenBank/DDBJ whole genome shotgun (WGS) entry which is preliminary data.</text>
</comment>
<evidence type="ECO:0000256" key="9">
    <source>
        <dbReference type="ARBA" id="ARBA00044502"/>
    </source>
</evidence>
<dbReference type="EMBL" id="MWPZ01000005">
    <property type="protein sequence ID" value="TIC96979.1"/>
    <property type="molecule type" value="Genomic_DNA"/>
</dbReference>
<evidence type="ECO:0000256" key="3">
    <source>
        <dbReference type="ARBA" id="ARBA00022525"/>
    </source>
</evidence>
<evidence type="ECO:0000256" key="5">
    <source>
        <dbReference type="ARBA" id="ARBA00023001"/>
    </source>
</evidence>
<evidence type="ECO:0000256" key="7">
    <source>
        <dbReference type="ARBA" id="ARBA00023277"/>
    </source>
</evidence>
<keyword evidence="4 12" id="KW-0732">Signal</keyword>
<keyword evidence="7" id="KW-0119">Carbohydrate metabolism</keyword>
<proteinExistence type="inferred from homology"/>
<protein>
    <recommendedName>
        <fullName evidence="11">lytic cellulose monooxygenase (C4-dehydrogenating)</fullName>
        <ecNumber evidence="11">1.14.99.56</ecNumber>
    </recommendedName>
</protein>
<feature type="domain" description="Auxiliary Activity family 9 catalytic" evidence="13">
    <location>
        <begin position="19"/>
        <end position="229"/>
    </location>
</feature>
<dbReference type="PANTHER" id="PTHR33353:SF34">
    <property type="entry name" value="ENDO-BETA-1,4-GLUCANASE D"/>
    <property type="match status" value="1"/>
</dbReference>
<comment type="subcellular location">
    <subcellularLocation>
        <location evidence="2">Secreted</location>
    </subcellularLocation>
</comment>
<dbReference type="GO" id="GO:0030245">
    <property type="term" value="P:cellulose catabolic process"/>
    <property type="evidence" value="ECO:0007669"/>
    <property type="project" value="UniProtKB-KW"/>
</dbReference>
<feature type="signal peptide" evidence="12">
    <location>
        <begin position="1"/>
        <end position="18"/>
    </location>
</feature>
<evidence type="ECO:0000256" key="8">
    <source>
        <dbReference type="ARBA" id="ARBA00023326"/>
    </source>
</evidence>
<dbReference type="OrthoDB" id="4849160at2759"/>
<keyword evidence="5" id="KW-0136">Cellulose degradation</keyword>
<dbReference type="GO" id="GO:0004497">
    <property type="term" value="F:monooxygenase activity"/>
    <property type="evidence" value="ECO:0007669"/>
    <property type="project" value="UniProtKB-KW"/>
</dbReference>
<dbReference type="AlphaFoldDB" id="A0A4T0VWE9"/>
<dbReference type="InterPro" id="IPR005103">
    <property type="entry name" value="AA9_LPMO"/>
</dbReference>
<comment type="catalytic activity">
    <reaction evidence="10">
        <text>[(1-&gt;4)-beta-D-glucosyl]n+m + reduced acceptor + O2 = 4-dehydro-beta-D-glucosyl-[(1-&gt;4)-beta-D-glucosyl]n-1 + [(1-&gt;4)-beta-D-glucosyl]m + acceptor + H2O.</text>
        <dbReference type="EC" id="1.14.99.56"/>
    </reaction>
</comment>
<comment type="cofactor">
    <cofactor evidence="1">
        <name>Cu(2+)</name>
        <dbReference type="ChEBI" id="CHEBI:29036"/>
    </cofactor>
</comment>
<evidence type="ECO:0000256" key="12">
    <source>
        <dbReference type="SAM" id="SignalP"/>
    </source>
</evidence>
<evidence type="ECO:0000256" key="11">
    <source>
        <dbReference type="ARBA" id="ARBA00047174"/>
    </source>
</evidence>
<accession>A0A4T0VWE9</accession>
<dbReference type="GO" id="GO:0005576">
    <property type="term" value="C:extracellular region"/>
    <property type="evidence" value="ECO:0007669"/>
    <property type="project" value="UniProtKB-SubCell"/>
</dbReference>
<dbReference type="Proteomes" id="UP000305883">
    <property type="component" value="Unassembled WGS sequence"/>
</dbReference>
<dbReference type="EC" id="1.14.99.56" evidence="11"/>
<keyword evidence="14" id="KW-0560">Oxidoreductase</keyword>
<keyword evidence="8" id="KW-0624">Polysaccharide degradation</keyword>
<keyword evidence="3" id="KW-0964">Secreted</keyword>
<feature type="chain" id="PRO_5020565602" description="lytic cellulose monooxygenase (C4-dehydrogenating)" evidence="12">
    <location>
        <begin position="19"/>
        <end position="253"/>
    </location>
</feature>
<evidence type="ECO:0000259" key="13">
    <source>
        <dbReference type="Pfam" id="PF03443"/>
    </source>
</evidence>
<keyword evidence="14" id="KW-0503">Monooxygenase</keyword>
<evidence type="ECO:0000313" key="14">
    <source>
        <dbReference type="EMBL" id="TIC96979.1"/>
    </source>
</evidence>
<evidence type="ECO:0000256" key="1">
    <source>
        <dbReference type="ARBA" id="ARBA00001973"/>
    </source>
</evidence>
<dbReference type="Pfam" id="PF03443">
    <property type="entry name" value="AA9"/>
    <property type="match status" value="1"/>
</dbReference>
<reference evidence="14 15" key="1">
    <citation type="journal article" date="2019" name="Genome Biol. Evol.">
        <title>Genomic Plasticity Mediated by Transposable Elements in the Plant Pathogenic Fungus Colletotrichum higginsianum.</title>
        <authorList>
            <person name="Tsushima A."/>
            <person name="Gan P."/>
            <person name="Kumakura N."/>
            <person name="Narusaka M."/>
            <person name="Takano Y."/>
            <person name="Narusaka Y."/>
            <person name="Shirasu K."/>
        </authorList>
    </citation>
    <scope>NUCLEOTIDE SEQUENCE [LARGE SCALE GENOMIC DNA]</scope>
    <source>
        <strain evidence="14 15">MAFF305635-RFP</strain>
    </source>
</reference>
<dbReference type="CDD" id="cd21175">
    <property type="entry name" value="LPMO_AA9"/>
    <property type="match status" value="1"/>
</dbReference>
<evidence type="ECO:0000313" key="15">
    <source>
        <dbReference type="Proteomes" id="UP000305883"/>
    </source>
</evidence>
<evidence type="ECO:0000256" key="10">
    <source>
        <dbReference type="ARBA" id="ARBA00045077"/>
    </source>
</evidence>
<evidence type="ECO:0000256" key="6">
    <source>
        <dbReference type="ARBA" id="ARBA00023157"/>
    </source>
</evidence>
<keyword evidence="6" id="KW-1015">Disulfide bond</keyword>